<dbReference type="Proteomes" id="UP001497497">
    <property type="component" value="Unassembled WGS sequence"/>
</dbReference>
<dbReference type="EMBL" id="CAXITT010000432">
    <property type="protein sequence ID" value="CAL1541439.1"/>
    <property type="molecule type" value="Genomic_DNA"/>
</dbReference>
<organism evidence="6 7">
    <name type="scientific">Lymnaea stagnalis</name>
    <name type="common">Great pond snail</name>
    <name type="synonym">Helix stagnalis</name>
    <dbReference type="NCBI Taxonomy" id="6523"/>
    <lineage>
        <taxon>Eukaryota</taxon>
        <taxon>Metazoa</taxon>
        <taxon>Spiralia</taxon>
        <taxon>Lophotrochozoa</taxon>
        <taxon>Mollusca</taxon>
        <taxon>Gastropoda</taxon>
        <taxon>Heterobranchia</taxon>
        <taxon>Euthyneura</taxon>
        <taxon>Panpulmonata</taxon>
        <taxon>Hygrophila</taxon>
        <taxon>Lymnaeoidea</taxon>
        <taxon>Lymnaeidae</taxon>
        <taxon>Lymnaea</taxon>
    </lineage>
</organism>
<name>A0AAV2I4D4_LYMST</name>
<dbReference type="GO" id="GO:0006952">
    <property type="term" value="P:defense response"/>
    <property type="evidence" value="ECO:0007669"/>
    <property type="project" value="InterPro"/>
</dbReference>
<evidence type="ECO:0000256" key="4">
    <source>
        <dbReference type="ARBA" id="ARBA00023157"/>
    </source>
</evidence>
<evidence type="ECO:0000313" key="7">
    <source>
        <dbReference type="Proteomes" id="UP001497497"/>
    </source>
</evidence>
<keyword evidence="7" id="KW-1185">Reference proteome</keyword>
<dbReference type="AlphaFoldDB" id="A0AAV2I4D4"/>
<dbReference type="InterPro" id="IPR038456">
    <property type="entry name" value="Macin_sf"/>
</dbReference>
<feature type="signal peptide" evidence="5">
    <location>
        <begin position="1"/>
        <end position="26"/>
    </location>
</feature>
<comment type="similarity">
    <text evidence="2">Belongs to the macin family.</text>
</comment>
<sequence length="90" mass="9895">MSPVLKLSVICVVLAVSALMSQTAEANPIGDCYEAWSRCSQWSNFMSGKRFGWLTCSQKCQELGHQTGVCVLTPSNCPIAREAYQCQCQD</sequence>
<evidence type="ECO:0000256" key="1">
    <source>
        <dbReference type="ARBA" id="ARBA00004613"/>
    </source>
</evidence>
<feature type="chain" id="PRO_5043449721" evidence="5">
    <location>
        <begin position="27"/>
        <end position="90"/>
    </location>
</feature>
<dbReference type="GO" id="GO:0005576">
    <property type="term" value="C:extracellular region"/>
    <property type="evidence" value="ECO:0007669"/>
    <property type="project" value="UniProtKB-SubCell"/>
</dbReference>
<keyword evidence="4" id="KW-1015">Disulfide bond</keyword>
<evidence type="ECO:0000256" key="3">
    <source>
        <dbReference type="ARBA" id="ARBA00022525"/>
    </source>
</evidence>
<gene>
    <name evidence="6" type="ORF">GSLYS_00015045001</name>
</gene>
<dbReference type="Pfam" id="PF14865">
    <property type="entry name" value="Macin"/>
    <property type="match status" value="1"/>
</dbReference>
<dbReference type="InterPro" id="IPR029230">
    <property type="entry name" value="Macin"/>
</dbReference>
<protein>
    <submittedName>
        <fullName evidence="6">Uncharacterized protein</fullName>
    </submittedName>
</protein>
<keyword evidence="3" id="KW-0964">Secreted</keyword>
<evidence type="ECO:0000256" key="2">
    <source>
        <dbReference type="ARBA" id="ARBA00010366"/>
    </source>
</evidence>
<proteinExistence type="inferred from homology"/>
<evidence type="ECO:0000313" key="6">
    <source>
        <dbReference type="EMBL" id="CAL1541439.1"/>
    </source>
</evidence>
<accession>A0AAV2I4D4</accession>
<reference evidence="6 7" key="1">
    <citation type="submission" date="2024-04" db="EMBL/GenBank/DDBJ databases">
        <authorList>
            <consortium name="Genoscope - CEA"/>
            <person name="William W."/>
        </authorList>
    </citation>
    <scope>NUCLEOTIDE SEQUENCE [LARGE SCALE GENOMIC DNA]</scope>
</reference>
<comment type="caution">
    <text evidence="6">The sequence shown here is derived from an EMBL/GenBank/DDBJ whole genome shotgun (WGS) entry which is preliminary data.</text>
</comment>
<keyword evidence="5" id="KW-0732">Signal</keyword>
<evidence type="ECO:0000256" key="5">
    <source>
        <dbReference type="SAM" id="SignalP"/>
    </source>
</evidence>
<dbReference type="Gene3D" id="3.30.30.100">
    <property type="match status" value="1"/>
</dbReference>
<comment type="subcellular location">
    <subcellularLocation>
        <location evidence="1">Secreted</location>
    </subcellularLocation>
</comment>